<dbReference type="Proteomes" id="UP000238523">
    <property type="component" value="Plasmid pRLN1"/>
</dbReference>
<feature type="domain" description="Lipid/polyisoprenoid-binding YceI-like" evidence="2">
    <location>
        <begin position="24"/>
        <end position="190"/>
    </location>
</feature>
<dbReference type="Gene3D" id="2.40.128.110">
    <property type="entry name" value="Lipid/polyisoprenoid-binding, YceI-like"/>
    <property type="match status" value="1"/>
</dbReference>
<dbReference type="RefSeq" id="WP_105008666.1">
    <property type="nucleotide sequence ID" value="NZ_CP025013.1"/>
</dbReference>
<organism evidence="3 4">
    <name type="scientific">Rhizobium leguminosarum</name>
    <dbReference type="NCBI Taxonomy" id="384"/>
    <lineage>
        <taxon>Bacteria</taxon>
        <taxon>Pseudomonadati</taxon>
        <taxon>Pseudomonadota</taxon>
        <taxon>Alphaproteobacteria</taxon>
        <taxon>Hyphomicrobiales</taxon>
        <taxon>Rhizobiaceae</taxon>
        <taxon>Rhizobium/Agrobacterium group</taxon>
        <taxon>Rhizobium</taxon>
    </lineage>
</organism>
<feature type="chain" id="PRO_5014694642" description="Lipid/polyisoprenoid-binding YceI-like domain-containing protein" evidence="1">
    <location>
        <begin position="22"/>
        <end position="192"/>
    </location>
</feature>
<dbReference type="AlphaFoldDB" id="A0A2K9ZCJ3"/>
<dbReference type="EMBL" id="CP025013">
    <property type="protein sequence ID" value="AUW45938.1"/>
    <property type="molecule type" value="Genomic_DNA"/>
</dbReference>
<reference evidence="3 4" key="1">
    <citation type="submission" date="2017-11" db="EMBL/GenBank/DDBJ databases">
        <title>Complete genome of Rhizobium leguminosarum Norway, an ineffective micro-symbiont.</title>
        <authorList>
            <person name="Hoffrichter A."/>
            <person name="Liang J."/>
            <person name="Brachmann A."/>
            <person name="Marin M."/>
        </authorList>
    </citation>
    <scope>NUCLEOTIDE SEQUENCE [LARGE SCALE GENOMIC DNA]</scope>
    <source>
        <strain evidence="3 4">Norway</strain>
        <plasmid evidence="4">Plasmid prln1</plasmid>
    </source>
</reference>
<dbReference type="SMART" id="SM00867">
    <property type="entry name" value="YceI"/>
    <property type="match status" value="1"/>
</dbReference>
<evidence type="ECO:0000313" key="3">
    <source>
        <dbReference type="EMBL" id="AUW45938.1"/>
    </source>
</evidence>
<gene>
    <name evidence="3" type="ORF">CUJ84_pRLN1000477</name>
</gene>
<feature type="signal peptide" evidence="1">
    <location>
        <begin position="1"/>
        <end position="21"/>
    </location>
</feature>
<geneLocation type="plasmid" evidence="4">
    <name>prln1</name>
</geneLocation>
<dbReference type="SUPFAM" id="SSF101874">
    <property type="entry name" value="YceI-like"/>
    <property type="match status" value="1"/>
</dbReference>
<name>A0A2K9ZCJ3_RHILE</name>
<proteinExistence type="predicted"/>
<sequence>MKFAALVAALTGALFAGSAFAADTYDVDPTHAWVSFKINHAGWSNAHGIFKTVGGTISFDKEDIAKSSISLKLDANSIDTNFDQRDADLKSPDFLNVEEFPDVTFTSTKIEKTGDKTAKVTGDLSLAGTVKPVTLDVVWNAESPLPWDAKTVKTGCSATGKFNGLDFGLKKLTDFGLGPDLALDIDIEAIKK</sequence>
<dbReference type="InterPro" id="IPR007372">
    <property type="entry name" value="Lipid/polyisoprenoid-bd_YceI"/>
</dbReference>
<keyword evidence="3" id="KW-0614">Plasmid</keyword>
<protein>
    <recommendedName>
        <fullName evidence="2">Lipid/polyisoprenoid-binding YceI-like domain-containing protein</fullName>
    </recommendedName>
</protein>
<evidence type="ECO:0000256" key="1">
    <source>
        <dbReference type="SAM" id="SignalP"/>
    </source>
</evidence>
<accession>A0A2K9ZCJ3</accession>
<dbReference type="InterPro" id="IPR036761">
    <property type="entry name" value="TTHA0802/YceI-like_sf"/>
</dbReference>
<dbReference type="PANTHER" id="PTHR34406:SF1">
    <property type="entry name" value="PROTEIN YCEI"/>
    <property type="match status" value="1"/>
</dbReference>
<dbReference type="PANTHER" id="PTHR34406">
    <property type="entry name" value="PROTEIN YCEI"/>
    <property type="match status" value="1"/>
</dbReference>
<keyword evidence="1" id="KW-0732">Signal</keyword>
<evidence type="ECO:0000313" key="4">
    <source>
        <dbReference type="Proteomes" id="UP000238523"/>
    </source>
</evidence>
<evidence type="ECO:0000259" key="2">
    <source>
        <dbReference type="SMART" id="SM00867"/>
    </source>
</evidence>
<dbReference type="Pfam" id="PF04264">
    <property type="entry name" value="YceI"/>
    <property type="match status" value="1"/>
</dbReference>